<keyword evidence="1" id="KW-0732">Signal</keyword>
<evidence type="ECO:0000259" key="2">
    <source>
        <dbReference type="Pfam" id="PF13845"/>
    </source>
</evidence>
<reference evidence="3 4" key="1">
    <citation type="submission" date="2018-09" db="EMBL/GenBank/DDBJ databases">
        <title>Isolation, diversity and antifungal activity of actinobacteria from wheat.</title>
        <authorList>
            <person name="Han C."/>
        </authorList>
    </citation>
    <scope>NUCLEOTIDE SEQUENCE [LARGE SCALE GENOMIC DNA]</scope>
    <source>
        <strain evidence="3 4">NEAU-YY265</strain>
    </source>
</reference>
<sequence length="164" mass="17279">MLVARTFRVAAAASAAVAAVLLPAACSDDGDEPRRDASGNVTESAAADVFQVRVGDCLGDFGDSEQVTDVSVVPCDQEHAQEIYATAQIPDGELPSDDDLRAQAEEVCTAEFEAYVGLPYAESALDFTWLQPTAESWEQGDRELVCLVNDPAGPVTGSLQGANR</sequence>
<proteinExistence type="predicted"/>
<dbReference type="EMBL" id="QUAL01000045">
    <property type="protein sequence ID" value="RIQ32460.1"/>
    <property type="molecule type" value="Genomic_DNA"/>
</dbReference>
<evidence type="ECO:0000313" key="4">
    <source>
        <dbReference type="Proteomes" id="UP000284057"/>
    </source>
</evidence>
<feature type="chain" id="PRO_5039091260" description="Septum formation-related domain-containing protein" evidence="1">
    <location>
        <begin position="19"/>
        <end position="164"/>
    </location>
</feature>
<keyword evidence="4" id="KW-1185">Reference proteome</keyword>
<gene>
    <name evidence="3" type="ORF">DY240_05445</name>
</gene>
<evidence type="ECO:0000313" key="3">
    <source>
        <dbReference type="EMBL" id="RIQ32460.1"/>
    </source>
</evidence>
<comment type="caution">
    <text evidence="3">The sequence shown here is derived from an EMBL/GenBank/DDBJ whole genome shotgun (WGS) entry which is preliminary data.</text>
</comment>
<feature type="signal peptide" evidence="1">
    <location>
        <begin position="1"/>
        <end position="18"/>
    </location>
</feature>
<dbReference type="AlphaFoldDB" id="A0A418KUP5"/>
<dbReference type="InterPro" id="IPR026004">
    <property type="entry name" value="Septum_form"/>
</dbReference>
<evidence type="ECO:0000256" key="1">
    <source>
        <dbReference type="SAM" id="SignalP"/>
    </source>
</evidence>
<accession>A0A418KUP5</accession>
<dbReference type="Proteomes" id="UP000284057">
    <property type="component" value="Unassembled WGS sequence"/>
</dbReference>
<protein>
    <recommendedName>
        <fullName evidence="2">Septum formation-related domain-containing protein</fullName>
    </recommendedName>
</protein>
<name>A0A418KUP5_9ACTN</name>
<dbReference type="Pfam" id="PF13845">
    <property type="entry name" value="Septum_form"/>
    <property type="match status" value="1"/>
</dbReference>
<feature type="domain" description="Septum formation-related" evidence="2">
    <location>
        <begin position="33"/>
        <end position="146"/>
    </location>
</feature>
<organism evidence="3 4">
    <name type="scientific">Jiangella rhizosphaerae</name>
    <dbReference type="NCBI Taxonomy" id="2293569"/>
    <lineage>
        <taxon>Bacteria</taxon>
        <taxon>Bacillati</taxon>
        <taxon>Actinomycetota</taxon>
        <taxon>Actinomycetes</taxon>
        <taxon>Jiangellales</taxon>
        <taxon>Jiangellaceae</taxon>
        <taxon>Jiangella</taxon>
    </lineage>
</organism>